<feature type="transmembrane region" description="Helical" evidence="1">
    <location>
        <begin position="295"/>
        <end position="321"/>
    </location>
</feature>
<gene>
    <name evidence="2" type="ORF">AMON00008_LOCUS61885</name>
</gene>
<keyword evidence="1" id="KW-0472">Membrane</keyword>
<sequence length="547" mass="57953">MPEPPPISLHAAAHLPTPRRGARPQVRPGAMGLRAAAAEALHGCSAGLSRDWSSGVLPISMMGLQAQTVAGSMVSPIQAVYLVQFGARAGIISAYLALALPTSLLASCLTAALLVGVSIHHARKLFVLGCLISLAASIALIFPPAVWGDQEQQAGFLSHYFGVLSTLATIGSKLRDYPTGLARVYILQSTPLRASEKAYTTVLDVMVGNALNGALMLSVLASPTVSVKLGLVALQVISTAISLGGASVLPAFREACHARGSVQETRHKEASADARQRPVHVILPVVLRLTRNAQLWLLLVIEWCVGFIFTLNSQAVGAVYWSSVVGVDDSLRSVYIALESALGGGLLGLVATLYVTRLYHLWEADVLGAIQRVVVIGAVLGAVVLAFLGTTSMGALLGITLLYLYYFVFPWTNIEFLKLLDTMKGSQFSDDPLVYMFLIKDMVGGLLNNIRNVALMWLLAATGFYEPDCTVRCSVAPSHANCTEQCHAEAHANVTAATIGLVRGLYVVVTPGAYLLACFIMGRYAAAGVREARVGEATELGYAPLAC</sequence>
<dbReference type="AlphaFoldDB" id="A0A7S4T4G8"/>
<name>A0A7S4T4G8_9DINO</name>
<reference evidence="2" key="1">
    <citation type="submission" date="2021-01" db="EMBL/GenBank/DDBJ databases">
        <authorList>
            <person name="Corre E."/>
            <person name="Pelletier E."/>
            <person name="Niang G."/>
            <person name="Scheremetjew M."/>
            <person name="Finn R."/>
            <person name="Kale V."/>
            <person name="Holt S."/>
            <person name="Cochrane G."/>
            <person name="Meng A."/>
            <person name="Brown T."/>
            <person name="Cohen L."/>
        </authorList>
    </citation>
    <scope>NUCLEOTIDE SEQUENCE</scope>
    <source>
        <strain evidence="2">CCMP3105</strain>
    </source>
</reference>
<feature type="transmembrane region" description="Helical" evidence="1">
    <location>
        <begin position="125"/>
        <end position="147"/>
    </location>
</feature>
<dbReference type="EMBL" id="HBNR01086384">
    <property type="protein sequence ID" value="CAE4664310.1"/>
    <property type="molecule type" value="Transcribed_RNA"/>
</dbReference>
<feature type="transmembrane region" description="Helical" evidence="1">
    <location>
        <begin position="394"/>
        <end position="414"/>
    </location>
</feature>
<evidence type="ECO:0000313" key="2">
    <source>
        <dbReference type="EMBL" id="CAE4664310.1"/>
    </source>
</evidence>
<keyword evidence="1" id="KW-1133">Transmembrane helix</keyword>
<accession>A0A7S4T4G8</accession>
<evidence type="ECO:0000256" key="1">
    <source>
        <dbReference type="SAM" id="Phobius"/>
    </source>
</evidence>
<feature type="transmembrane region" description="Helical" evidence="1">
    <location>
        <begin position="333"/>
        <end position="354"/>
    </location>
</feature>
<protein>
    <submittedName>
        <fullName evidence="2">Uncharacterized protein</fullName>
    </submittedName>
</protein>
<keyword evidence="1" id="KW-0812">Transmembrane</keyword>
<proteinExistence type="predicted"/>
<feature type="transmembrane region" description="Helical" evidence="1">
    <location>
        <begin position="232"/>
        <end position="252"/>
    </location>
</feature>
<organism evidence="2">
    <name type="scientific">Alexandrium monilatum</name>
    <dbReference type="NCBI Taxonomy" id="311494"/>
    <lineage>
        <taxon>Eukaryota</taxon>
        <taxon>Sar</taxon>
        <taxon>Alveolata</taxon>
        <taxon>Dinophyceae</taxon>
        <taxon>Gonyaulacales</taxon>
        <taxon>Pyrocystaceae</taxon>
        <taxon>Alexandrium</taxon>
    </lineage>
</organism>
<feature type="transmembrane region" description="Helical" evidence="1">
    <location>
        <begin position="95"/>
        <end position="119"/>
    </location>
</feature>
<feature type="transmembrane region" description="Helical" evidence="1">
    <location>
        <begin position="366"/>
        <end position="388"/>
    </location>
</feature>